<keyword evidence="4" id="KW-0472">Membrane</keyword>
<dbReference type="Gene3D" id="2.40.100.10">
    <property type="entry name" value="Cyclophilin-like"/>
    <property type="match status" value="1"/>
</dbReference>
<dbReference type="EC" id="5.2.1.8" evidence="3"/>
<evidence type="ECO:0000256" key="1">
    <source>
        <dbReference type="ARBA" id="ARBA00023110"/>
    </source>
</evidence>
<name>A0A1I6XCQ8_9HYPH</name>
<evidence type="ECO:0000313" key="7">
    <source>
        <dbReference type="Proteomes" id="UP000183371"/>
    </source>
</evidence>
<evidence type="ECO:0000256" key="2">
    <source>
        <dbReference type="ARBA" id="ARBA00023235"/>
    </source>
</evidence>
<keyword evidence="1 3" id="KW-0697">Rotamase</keyword>
<sequence>MCNYASPLISVLYAHLALQVDWGLGQCALVKTRTEILLRILTACAMVLGAFMMPFTASAKDLENTIYLDLKDGRVEIALRPDLAPEHVKRIKQLTREGFYDGIVFHRVIDGFMAQTGDPTGTGMGGSELPDLKAEFSKAPFKRGTLGMARSRSPHSANSQFFIMFNEGSWLNGQYTVFGEVVSGMDAVDKIKRGEPVRNPDKIIKMQVAADAK</sequence>
<proteinExistence type="inferred from homology"/>
<dbReference type="PROSITE" id="PS50072">
    <property type="entry name" value="CSA_PPIASE_2"/>
    <property type="match status" value="1"/>
</dbReference>
<accession>A0A1I6XCQ8</accession>
<dbReference type="CDD" id="cd00317">
    <property type="entry name" value="cyclophilin"/>
    <property type="match status" value="1"/>
</dbReference>
<evidence type="ECO:0000313" key="6">
    <source>
        <dbReference type="EMBL" id="SFT35911.1"/>
    </source>
</evidence>
<dbReference type="GO" id="GO:0003755">
    <property type="term" value="F:peptidyl-prolyl cis-trans isomerase activity"/>
    <property type="evidence" value="ECO:0007669"/>
    <property type="project" value="UniProtKB-UniRule"/>
</dbReference>
<dbReference type="PRINTS" id="PR00153">
    <property type="entry name" value="CSAPPISMRASE"/>
</dbReference>
<comment type="catalytic activity">
    <reaction evidence="3">
        <text>[protein]-peptidylproline (omega=180) = [protein]-peptidylproline (omega=0)</text>
        <dbReference type="Rhea" id="RHEA:16237"/>
        <dbReference type="Rhea" id="RHEA-COMP:10747"/>
        <dbReference type="Rhea" id="RHEA-COMP:10748"/>
        <dbReference type="ChEBI" id="CHEBI:83833"/>
        <dbReference type="ChEBI" id="CHEBI:83834"/>
        <dbReference type="EC" id="5.2.1.8"/>
    </reaction>
</comment>
<comment type="similarity">
    <text evidence="3">Belongs to the cyclophilin-type PPIase family.</text>
</comment>
<organism evidence="6 7">
    <name type="scientific">Pseudovibrio denitrificans</name>
    <dbReference type="NCBI Taxonomy" id="258256"/>
    <lineage>
        <taxon>Bacteria</taxon>
        <taxon>Pseudomonadati</taxon>
        <taxon>Pseudomonadota</taxon>
        <taxon>Alphaproteobacteria</taxon>
        <taxon>Hyphomicrobiales</taxon>
        <taxon>Stappiaceae</taxon>
        <taxon>Pseudovibrio</taxon>
    </lineage>
</organism>
<keyword evidence="7" id="KW-1185">Reference proteome</keyword>
<gene>
    <name evidence="6" type="ORF">SAMN05444141_10189</name>
</gene>
<evidence type="ECO:0000259" key="5">
    <source>
        <dbReference type="PROSITE" id="PS50072"/>
    </source>
</evidence>
<keyword evidence="2 3" id="KW-0413">Isomerase</keyword>
<feature type="domain" description="PPIase cyclophilin-type" evidence="5">
    <location>
        <begin position="73"/>
        <end position="213"/>
    </location>
</feature>
<keyword evidence="4" id="KW-1133">Transmembrane helix</keyword>
<dbReference type="PANTHER" id="PTHR45625">
    <property type="entry name" value="PEPTIDYL-PROLYL CIS-TRANS ISOMERASE-RELATED"/>
    <property type="match status" value="1"/>
</dbReference>
<dbReference type="InterPro" id="IPR002130">
    <property type="entry name" value="Cyclophilin-type_PPIase_dom"/>
</dbReference>
<dbReference type="Proteomes" id="UP000183371">
    <property type="component" value="Unassembled WGS sequence"/>
</dbReference>
<evidence type="ECO:0000256" key="3">
    <source>
        <dbReference type="RuleBase" id="RU363019"/>
    </source>
</evidence>
<dbReference type="PANTHER" id="PTHR45625:SF4">
    <property type="entry name" value="PEPTIDYLPROLYL ISOMERASE DOMAIN AND WD REPEAT-CONTAINING PROTEIN 1"/>
    <property type="match status" value="1"/>
</dbReference>
<protein>
    <recommendedName>
        <fullName evidence="3">Peptidyl-prolyl cis-trans isomerase</fullName>
        <shortName evidence="3">PPIase</shortName>
        <ecNumber evidence="3">5.2.1.8</ecNumber>
    </recommendedName>
</protein>
<comment type="function">
    <text evidence="3">PPIases accelerate the folding of proteins. It catalyzes the cis-trans isomerization of proline imidic peptide bonds in oligopeptides.</text>
</comment>
<reference evidence="7" key="1">
    <citation type="submission" date="2016-10" db="EMBL/GenBank/DDBJ databases">
        <authorList>
            <person name="Varghese N."/>
            <person name="Submissions S."/>
        </authorList>
    </citation>
    <scope>NUCLEOTIDE SEQUENCE [LARGE SCALE GENOMIC DNA]</scope>
    <source>
        <strain evidence="7">DSM 17465</strain>
    </source>
</reference>
<dbReference type="InterPro" id="IPR044666">
    <property type="entry name" value="Cyclophilin_A-like"/>
</dbReference>
<evidence type="ECO:0000256" key="4">
    <source>
        <dbReference type="SAM" id="Phobius"/>
    </source>
</evidence>
<dbReference type="AlphaFoldDB" id="A0A1I6XCQ8"/>
<keyword evidence="4" id="KW-0812">Transmembrane</keyword>
<dbReference type="SUPFAM" id="SSF50891">
    <property type="entry name" value="Cyclophilin-like"/>
    <property type="match status" value="1"/>
</dbReference>
<dbReference type="InterPro" id="IPR029000">
    <property type="entry name" value="Cyclophilin-like_dom_sf"/>
</dbReference>
<dbReference type="EMBL" id="FPBD01000001">
    <property type="protein sequence ID" value="SFT35911.1"/>
    <property type="molecule type" value="Genomic_DNA"/>
</dbReference>
<feature type="transmembrane region" description="Helical" evidence="4">
    <location>
        <begin position="36"/>
        <end position="55"/>
    </location>
</feature>
<dbReference type="Pfam" id="PF00160">
    <property type="entry name" value="Pro_isomerase"/>
    <property type="match status" value="1"/>
</dbReference>